<dbReference type="SUPFAM" id="SSF48452">
    <property type="entry name" value="TPR-like"/>
    <property type="match status" value="1"/>
</dbReference>
<reference evidence="1 2" key="1">
    <citation type="submission" date="2022-08" db="EMBL/GenBank/DDBJ databases">
        <title>Reclassification of Massilia species as members of the genera Telluria, Duganella, Pseudoduganella, Mokoshia gen. nov. and Zemynaea gen. nov. using orthogonal and non-orthogonal genome-based approaches.</title>
        <authorList>
            <person name="Bowman J.P."/>
        </authorList>
    </citation>
    <scope>NUCLEOTIDE SEQUENCE [LARGE SCALE GENOMIC DNA]</scope>
    <source>
        <strain evidence="1 2">JCM 31606</strain>
    </source>
</reference>
<dbReference type="InterPro" id="IPR027417">
    <property type="entry name" value="P-loop_NTPase"/>
</dbReference>
<proteinExistence type="predicted"/>
<dbReference type="Proteomes" id="UP001204621">
    <property type="component" value="Unassembled WGS sequence"/>
</dbReference>
<evidence type="ECO:0000313" key="1">
    <source>
        <dbReference type="EMBL" id="MCS0659519.1"/>
    </source>
</evidence>
<dbReference type="InterPro" id="IPR011990">
    <property type="entry name" value="TPR-like_helical_dom_sf"/>
</dbReference>
<dbReference type="RefSeq" id="WP_258812709.1">
    <property type="nucleotide sequence ID" value="NZ_JANUGU010000005.1"/>
</dbReference>
<keyword evidence="2" id="KW-1185">Reference proteome</keyword>
<sequence length="967" mass="105205">MNHSQMPLVSFTQYVPNTKFHAYMISPSTLDPAQEIRIEAVHRGFLYQHLYAAACLLNSGQTGAISVTVERDEDIEQVTPAGRTYIQVKTRGQAIMPADIKSALERFDALRQEHAQGRRPGRATFVVVVNRALGPTLADQVRTGQLPDDVEILWPGRVCTGTLDQLPPAWLGIEEAVSWCVNRAETVPLAMLAPDSLVWKLAGRVQAAAAGEAPHADHTFVIADLPSLFDQIVIQLQDFPAPPEQYRPQENEPQIDSNSRVRIVSGFSGAGKTAWASQAATFSSHNCAYFDCSETPGEALALSLVRELAAKLAGAGSDAVRKILLPGATGIESLRQLDIYLKSEGLSPIVVLDNVHRVSAESLKRMVDVTSALKFVLLAQPLGTLPEIEARLGLTREPLNGWSVDDVAAAAVGWECRGDAATMGRLKALTAGMPLFVRSAATIAREDYDGRIDQMCDAVDALTNVTQTAQEVILAKVFDAFPLAAQQTIAVLSLSDIGLVPAEVKKLLEEALGMDGKAVAGVIRTLRPAGVVEIYGNKEIRLHDAIRIIGSQHLSSMPKEIASRARNALRELMVESFERDRSTARFSQYTRLLLATGDVKTLVALVGEEMFHEMGVATEIWHGLEELVAKDGADPEQQYWALDGLVFSDMKLGHMDRVAPRLEAMEQLVNSGELGEDEVQSFMMKRMLHLAHLGDATGVERAIRDLDSQVLDKPVHRRVFLYNAAAALYGLGRYKSAMRVVEQVVDETFAALGIRPNQVFGVKQGELWALINKPGLDQGDIKRLADALELKAIVAGKLHLSAPFARLHAMKFYALTGAIDSLIRVGQDLADEFVARHDFVGAREVLEQHVIPVVVGNQLLNRHLDVRAQYAVVLAYCGLYSEAEGEMARLQAYAAGLAPQARMTLENQRQLVAKIKANPIPQRRPGEGALGIQKSKPISSGVKIGRNDPCSCGSGKKFKKCGCGLAG</sequence>
<evidence type="ECO:0000313" key="2">
    <source>
        <dbReference type="Proteomes" id="UP001204621"/>
    </source>
</evidence>
<protein>
    <submittedName>
        <fullName evidence="1">SEC-C metal-binding domain-containing protein</fullName>
    </submittedName>
</protein>
<accession>A0ABT2CZW1</accession>
<dbReference type="Gene3D" id="3.10.450.50">
    <property type="match status" value="1"/>
</dbReference>
<dbReference type="SUPFAM" id="SSF103642">
    <property type="entry name" value="Sec-C motif"/>
    <property type="match status" value="1"/>
</dbReference>
<dbReference type="Gene3D" id="3.40.50.300">
    <property type="entry name" value="P-loop containing nucleotide triphosphate hydrolases"/>
    <property type="match status" value="1"/>
</dbReference>
<dbReference type="SUPFAM" id="SSF52540">
    <property type="entry name" value="P-loop containing nucleoside triphosphate hydrolases"/>
    <property type="match status" value="1"/>
</dbReference>
<dbReference type="Pfam" id="PF02810">
    <property type="entry name" value="SEC-C"/>
    <property type="match status" value="1"/>
</dbReference>
<gene>
    <name evidence="1" type="ORF">NX778_15725</name>
</gene>
<dbReference type="EMBL" id="JANUGU010000005">
    <property type="protein sequence ID" value="MCS0659519.1"/>
    <property type="molecule type" value="Genomic_DNA"/>
</dbReference>
<organism evidence="1 2">
    <name type="scientific">Massilia terrae</name>
    <dbReference type="NCBI Taxonomy" id="1811224"/>
    <lineage>
        <taxon>Bacteria</taxon>
        <taxon>Pseudomonadati</taxon>
        <taxon>Pseudomonadota</taxon>
        <taxon>Betaproteobacteria</taxon>
        <taxon>Burkholderiales</taxon>
        <taxon>Oxalobacteraceae</taxon>
        <taxon>Telluria group</taxon>
        <taxon>Massilia</taxon>
    </lineage>
</organism>
<comment type="caution">
    <text evidence="1">The sequence shown here is derived from an EMBL/GenBank/DDBJ whole genome shotgun (WGS) entry which is preliminary data.</text>
</comment>
<dbReference type="InterPro" id="IPR004027">
    <property type="entry name" value="SEC_C_motif"/>
</dbReference>
<name>A0ABT2CZW1_9BURK</name>